<organism evidence="1 2">
    <name type="scientific">Acanthopleuribacter pedis</name>
    <dbReference type="NCBI Taxonomy" id="442870"/>
    <lineage>
        <taxon>Bacteria</taxon>
        <taxon>Pseudomonadati</taxon>
        <taxon>Acidobacteriota</taxon>
        <taxon>Holophagae</taxon>
        <taxon>Acanthopleuribacterales</taxon>
        <taxon>Acanthopleuribacteraceae</taxon>
        <taxon>Acanthopleuribacter</taxon>
    </lineage>
</organism>
<comment type="caution">
    <text evidence="1">The sequence shown here is derived from an EMBL/GenBank/DDBJ whole genome shotgun (WGS) entry which is preliminary data.</text>
</comment>
<gene>
    <name evidence="1" type="ORF">J3U88_10750</name>
</gene>
<reference evidence="1" key="1">
    <citation type="submission" date="2021-03" db="EMBL/GenBank/DDBJ databases">
        <authorList>
            <person name="Wang G."/>
        </authorList>
    </citation>
    <scope>NUCLEOTIDE SEQUENCE</scope>
    <source>
        <strain evidence="1">KCTC 12899</strain>
    </source>
</reference>
<protein>
    <submittedName>
        <fullName evidence="1">Uncharacterized protein</fullName>
    </submittedName>
</protein>
<name>A0A8J7Q7T0_9BACT</name>
<accession>A0A8J7Q7T0</accession>
<keyword evidence="2" id="KW-1185">Reference proteome</keyword>
<proteinExistence type="predicted"/>
<sequence>MTPTTSYVLTPEFKGLSGVLASILTALEDLSVNRNLLKRANEHQEEFYADDIARYFVNSGMSNLERTHQRLAKLAKMVQPADVPATGYQAPSLPTVEPDTPLEELMRSFSEMAQHAQNWPRFQAFKPTHGLLSMTTYNRLVDLVRCTELELIKETKPYPFQPVKSGQVYAGTLFYEDAKQLFLAVDEATKTLFNANGSEQETNPCAEPVTEEDVQILVDFVRYLQREWFELMSDLKPGS</sequence>
<dbReference type="Proteomes" id="UP000664417">
    <property type="component" value="Unassembled WGS sequence"/>
</dbReference>
<dbReference type="EMBL" id="JAFREP010000008">
    <property type="protein sequence ID" value="MBO1318939.1"/>
    <property type="molecule type" value="Genomic_DNA"/>
</dbReference>
<dbReference type="AlphaFoldDB" id="A0A8J7Q7T0"/>
<dbReference type="RefSeq" id="WP_207858759.1">
    <property type="nucleotide sequence ID" value="NZ_JAFREP010000008.1"/>
</dbReference>
<evidence type="ECO:0000313" key="1">
    <source>
        <dbReference type="EMBL" id="MBO1318939.1"/>
    </source>
</evidence>
<evidence type="ECO:0000313" key="2">
    <source>
        <dbReference type="Proteomes" id="UP000664417"/>
    </source>
</evidence>